<evidence type="ECO:0000313" key="2">
    <source>
        <dbReference type="EMBL" id="EJK69204.1"/>
    </source>
</evidence>
<dbReference type="EMBL" id="AGNL01010348">
    <property type="protein sequence ID" value="EJK69204.1"/>
    <property type="molecule type" value="Genomic_DNA"/>
</dbReference>
<name>K0SW86_THAOC</name>
<dbReference type="OrthoDB" id="37975at2759"/>
<reference evidence="2 3" key="1">
    <citation type="journal article" date="2012" name="Genome Biol.">
        <title>Genome and low-iron response of an oceanic diatom adapted to chronic iron limitation.</title>
        <authorList>
            <person name="Lommer M."/>
            <person name="Specht M."/>
            <person name="Roy A.S."/>
            <person name="Kraemer L."/>
            <person name="Andreson R."/>
            <person name="Gutowska M.A."/>
            <person name="Wolf J."/>
            <person name="Bergner S.V."/>
            <person name="Schilhabel M.B."/>
            <person name="Klostermeier U.C."/>
            <person name="Beiko R.G."/>
            <person name="Rosenstiel P."/>
            <person name="Hippler M."/>
            <person name="Laroche J."/>
        </authorList>
    </citation>
    <scope>NUCLEOTIDE SEQUENCE [LARGE SCALE GENOMIC DNA]</scope>
    <source>
        <strain evidence="2 3">CCMP1005</strain>
    </source>
</reference>
<proteinExistence type="predicted"/>
<evidence type="ECO:0000313" key="3">
    <source>
        <dbReference type="Proteomes" id="UP000266841"/>
    </source>
</evidence>
<dbReference type="Proteomes" id="UP000266841">
    <property type="component" value="Unassembled WGS sequence"/>
</dbReference>
<dbReference type="AlphaFoldDB" id="K0SW86"/>
<sequence length="335" mass="37739">MFCRAIGARHRRACLAEHSRSFVSDDGRREALSQFFQLVETRFGNIESLMDEGSAAETIVSDELRPEHLARLLAHDATALHVRNFYERGTAIRIGNDLIEESVHNTNNWRVSTSRGLESSDVGTLGMHSPFNVATAKARQLNQGEGIDPVNEYFEGVQAEFKIRRRMPASARETGQFYRFWPLDKLRLELEESWPSGAGLAREEATKSADKPYPRPFGGGLPRIMKGPTRWKRGFIHVDELGPLDPFRGLFSANIYLKMPEIGDAKKSPEDAGSLYVWPLGVRSRLDWYRNAVTMSSLSAQDAASQIDLWHSLGQPNVIRPEPGDLVMLCTQRVR</sequence>
<keyword evidence="3" id="KW-1185">Reference proteome</keyword>
<comment type="caution">
    <text evidence="2">The sequence shown here is derived from an EMBL/GenBank/DDBJ whole genome shotgun (WGS) entry which is preliminary data.</text>
</comment>
<organism evidence="2 3">
    <name type="scientific">Thalassiosira oceanica</name>
    <name type="common">Marine diatom</name>
    <dbReference type="NCBI Taxonomy" id="159749"/>
    <lineage>
        <taxon>Eukaryota</taxon>
        <taxon>Sar</taxon>
        <taxon>Stramenopiles</taxon>
        <taxon>Ochrophyta</taxon>
        <taxon>Bacillariophyta</taxon>
        <taxon>Coscinodiscophyceae</taxon>
        <taxon>Thalassiosirophycidae</taxon>
        <taxon>Thalassiosirales</taxon>
        <taxon>Thalassiosiraceae</taxon>
        <taxon>Thalassiosira</taxon>
    </lineage>
</organism>
<feature type="region of interest" description="Disordered" evidence="1">
    <location>
        <begin position="199"/>
        <end position="219"/>
    </location>
</feature>
<dbReference type="eggNOG" id="ENOG502S32Z">
    <property type="taxonomic scope" value="Eukaryota"/>
</dbReference>
<feature type="compositionally biased region" description="Basic and acidic residues" evidence="1">
    <location>
        <begin position="201"/>
        <end position="213"/>
    </location>
</feature>
<protein>
    <submittedName>
        <fullName evidence="2">Uncharacterized protein</fullName>
    </submittedName>
</protein>
<accession>K0SW86</accession>
<evidence type="ECO:0000256" key="1">
    <source>
        <dbReference type="SAM" id="MobiDB-lite"/>
    </source>
</evidence>
<gene>
    <name evidence="2" type="ORF">THAOC_09568</name>
</gene>
<dbReference type="OMA" id="WKRGFIH"/>